<dbReference type="InterPro" id="IPR050101">
    <property type="entry name" value="CinA"/>
</dbReference>
<dbReference type="SUPFAM" id="SSF142433">
    <property type="entry name" value="CinA-like"/>
    <property type="match status" value="1"/>
</dbReference>
<feature type="non-terminal residue" evidence="3">
    <location>
        <position position="1"/>
    </location>
</feature>
<dbReference type="PANTHER" id="PTHR13939:SF0">
    <property type="entry name" value="NMN AMIDOHYDROLASE-LIKE PROTEIN YFAY"/>
    <property type="match status" value="1"/>
</dbReference>
<protein>
    <recommendedName>
        <fullName evidence="4">CinA C-terminal domain-containing protein</fullName>
    </recommendedName>
</protein>
<dbReference type="InterPro" id="IPR041424">
    <property type="entry name" value="CinA_KH"/>
</dbReference>
<feature type="domain" description="CinA C-terminal" evidence="1">
    <location>
        <begin position="109"/>
        <end position="262"/>
    </location>
</feature>
<proteinExistence type="predicted"/>
<dbReference type="AlphaFoldDB" id="X0UTR4"/>
<dbReference type="InterPro" id="IPR008136">
    <property type="entry name" value="CinA_C"/>
</dbReference>
<dbReference type="Gene3D" id="3.90.950.20">
    <property type="entry name" value="CinA-like"/>
    <property type="match status" value="1"/>
</dbReference>
<dbReference type="Pfam" id="PF18146">
    <property type="entry name" value="CinA_KH"/>
    <property type="match status" value="1"/>
</dbReference>
<sequence>LLPGVPAEMQAMFERHLAGPIADAGAGRVILTHGLQCFGAGESQIGAALADLMRPGQNPAVGTTADEGVISVRVSAAGDSPEQARRLLLDTADEIRRRLGQLVFGEGQATLAQAVGQLLARGGKTLALAESCTGGWMAKAVTDVSGSSGYFLRGYVTYTNEAKTELLGVRAELIAEHGAVSSEVARAMAVGCRERARSDYAVSVTGIAGPTGGMPQRPVGLAWLGLAGPHCVATRELRLSPSLSRESIRLRTVRAGLNWLRLVLLDPGSLNPQTR</sequence>
<comment type="caution">
    <text evidence="3">The sequence shown here is derived from an EMBL/GenBank/DDBJ whole genome shotgun (WGS) entry which is preliminary data.</text>
</comment>
<evidence type="ECO:0000259" key="1">
    <source>
        <dbReference type="Pfam" id="PF02464"/>
    </source>
</evidence>
<reference evidence="3" key="1">
    <citation type="journal article" date="2014" name="Front. Microbiol.">
        <title>High frequency of phylogenetically diverse reductive dehalogenase-homologous genes in deep subseafloor sedimentary metagenomes.</title>
        <authorList>
            <person name="Kawai M."/>
            <person name="Futagami T."/>
            <person name="Toyoda A."/>
            <person name="Takaki Y."/>
            <person name="Nishi S."/>
            <person name="Hori S."/>
            <person name="Arai W."/>
            <person name="Tsubouchi T."/>
            <person name="Morono Y."/>
            <person name="Uchiyama I."/>
            <person name="Ito T."/>
            <person name="Fujiyama A."/>
            <person name="Inagaki F."/>
            <person name="Takami H."/>
        </authorList>
    </citation>
    <scope>NUCLEOTIDE SEQUENCE</scope>
    <source>
        <strain evidence="3">Expedition CK06-06</strain>
    </source>
</reference>
<gene>
    <name evidence="3" type="ORF">S01H1_29650</name>
</gene>
<dbReference type="EMBL" id="BARS01018203">
    <property type="protein sequence ID" value="GAF91845.1"/>
    <property type="molecule type" value="Genomic_DNA"/>
</dbReference>
<organism evidence="3">
    <name type="scientific">marine sediment metagenome</name>
    <dbReference type="NCBI Taxonomy" id="412755"/>
    <lineage>
        <taxon>unclassified sequences</taxon>
        <taxon>metagenomes</taxon>
        <taxon>ecological metagenomes</taxon>
    </lineage>
</organism>
<dbReference type="PANTHER" id="PTHR13939">
    <property type="entry name" value="NICOTINAMIDE-NUCLEOTIDE AMIDOHYDROLASE PNCC"/>
    <property type="match status" value="1"/>
</dbReference>
<accession>X0UTR4</accession>
<name>X0UTR4_9ZZZZ</name>
<evidence type="ECO:0000313" key="3">
    <source>
        <dbReference type="EMBL" id="GAF91845.1"/>
    </source>
</evidence>
<feature type="domain" description="CinA KH" evidence="2">
    <location>
        <begin position="35"/>
        <end position="105"/>
    </location>
</feature>
<evidence type="ECO:0000259" key="2">
    <source>
        <dbReference type="Pfam" id="PF18146"/>
    </source>
</evidence>
<evidence type="ECO:0008006" key="4">
    <source>
        <dbReference type="Google" id="ProtNLM"/>
    </source>
</evidence>
<dbReference type="NCBIfam" id="TIGR00199">
    <property type="entry name" value="PncC_domain"/>
    <property type="match status" value="1"/>
</dbReference>
<dbReference type="InterPro" id="IPR036653">
    <property type="entry name" value="CinA-like_C"/>
</dbReference>
<dbReference type="Pfam" id="PF02464">
    <property type="entry name" value="CinA"/>
    <property type="match status" value="1"/>
</dbReference>
<dbReference type="Gene3D" id="3.30.70.2860">
    <property type="match status" value="1"/>
</dbReference>